<evidence type="ECO:0000313" key="3">
    <source>
        <dbReference type="Proteomes" id="UP000193200"/>
    </source>
</evidence>
<protein>
    <submittedName>
        <fullName evidence="2">HTH-type transcriptional repressor NicR</fullName>
    </submittedName>
</protein>
<keyword evidence="3" id="KW-1185">Reference proteome</keyword>
<dbReference type="Gene3D" id="1.10.10.10">
    <property type="entry name" value="Winged helix-like DNA-binding domain superfamily/Winged helix DNA-binding domain"/>
    <property type="match status" value="1"/>
</dbReference>
<dbReference type="PROSITE" id="PS50995">
    <property type="entry name" value="HTH_MARR_2"/>
    <property type="match status" value="1"/>
</dbReference>
<dbReference type="InterPro" id="IPR039422">
    <property type="entry name" value="MarR/SlyA-like"/>
</dbReference>
<evidence type="ECO:0000313" key="2">
    <source>
        <dbReference type="EMBL" id="SLN26929.1"/>
    </source>
</evidence>
<dbReference type="RefSeq" id="WP_085882151.1">
    <property type="nucleotide sequence ID" value="NZ_FWFR01000001.1"/>
</dbReference>
<dbReference type="PANTHER" id="PTHR33164">
    <property type="entry name" value="TRANSCRIPTIONAL REGULATOR, MARR FAMILY"/>
    <property type="match status" value="1"/>
</dbReference>
<dbReference type="InterPro" id="IPR036390">
    <property type="entry name" value="WH_DNA-bd_sf"/>
</dbReference>
<dbReference type="SUPFAM" id="SSF46785">
    <property type="entry name" value="Winged helix' DNA-binding domain"/>
    <property type="match status" value="1"/>
</dbReference>
<accession>A0A1Y5RXW1</accession>
<reference evidence="2 3" key="1">
    <citation type="submission" date="2017-03" db="EMBL/GenBank/DDBJ databases">
        <authorList>
            <person name="Afonso C.L."/>
            <person name="Miller P.J."/>
            <person name="Scott M.A."/>
            <person name="Spackman E."/>
            <person name="Goraichik I."/>
            <person name="Dimitrov K.M."/>
            <person name="Suarez D.L."/>
            <person name="Swayne D.E."/>
        </authorList>
    </citation>
    <scope>NUCLEOTIDE SEQUENCE [LARGE SCALE GENOMIC DNA]</scope>
    <source>
        <strain evidence="2 3">CECT 7691</strain>
    </source>
</reference>
<dbReference type="Proteomes" id="UP000193200">
    <property type="component" value="Unassembled WGS sequence"/>
</dbReference>
<gene>
    <name evidence="2" type="primary">nicR_3</name>
    <name evidence="2" type="ORF">OCH7691_00864</name>
</gene>
<feature type="domain" description="HTH marR-type" evidence="1">
    <location>
        <begin position="20"/>
        <end position="151"/>
    </location>
</feature>
<dbReference type="SMART" id="SM00347">
    <property type="entry name" value="HTH_MARR"/>
    <property type="match status" value="1"/>
</dbReference>
<dbReference type="OrthoDB" id="9814496at2"/>
<dbReference type="InterPro" id="IPR036388">
    <property type="entry name" value="WH-like_DNA-bd_sf"/>
</dbReference>
<name>A0A1Y5RXW1_9PROT</name>
<proteinExistence type="predicted"/>
<dbReference type="EMBL" id="FWFR01000001">
    <property type="protein sequence ID" value="SLN26929.1"/>
    <property type="molecule type" value="Genomic_DNA"/>
</dbReference>
<dbReference type="InterPro" id="IPR000835">
    <property type="entry name" value="HTH_MarR-typ"/>
</dbReference>
<dbReference type="GO" id="GO:0003700">
    <property type="term" value="F:DNA-binding transcription factor activity"/>
    <property type="evidence" value="ECO:0007669"/>
    <property type="project" value="InterPro"/>
</dbReference>
<dbReference type="Pfam" id="PF12802">
    <property type="entry name" value="MarR_2"/>
    <property type="match status" value="1"/>
</dbReference>
<dbReference type="FunCoup" id="A0A1Y5RXW1">
    <property type="interactions" value="43"/>
</dbReference>
<organism evidence="2 3">
    <name type="scientific">Oceanibacterium hippocampi</name>
    <dbReference type="NCBI Taxonomy" id="745714"/>
    <lineage>
        <taxon>Bacteria</taxon>
        <taxon>Pseudomonadati</taxon>
        <taxon>Pseudomonadota</taxon>
        <taxon>Alphaproteobacteria</taxon>
        <taxon>Sneathiellales</taxon>
        <taxon>Sneathiellaceae</taxon>
        <taxon>Oceanibacterium</taxon>
    </lineage>
</organism>
<dbReference type="GO" id="GO:0006950">
    <property type="term" value="P:response to stress"/>
    <property type="evidence" value="ECO:0007669"/>
    <property type="project" value="TreeGrafter"/>
</dbReference>
<dbReference type="AlphaFoldDB" id="A0A1Y5RXW1"/>
<dbReference type="PANTHER" id="PTHR33164:SF95">
    <property type="entry name" value="TRANSCRIPTIONAL REGULATOR"/>
    <property type="match status" value="1"/>
</dbReference>
<dbReference type="InParanoid" id="A0A1Y5RXW1"/>
<sequence length="151" mass="17191">MPYRARPVRIEHQDPVYVLEEQIGHLLRRAHQRATAVFQSTIGEDNLTPTQYAVLSKLYAHGELSQNHLGRLTAMDPATTMNLIRRLRARDLVATRRDPDDGRRVLLQLTDSGEDLFLRHYGNGFVVSERILEPLDAAEQATLLALLKKLI</sequence>
<evidence type="ECO:0000259" key="1">
    <source>
        <dbReference type="PROSITE" id="PS50995"/>
    </source>
</evidence>